<accession>A0A7J7J4N7</accession>
<comment type="caution">
    <text evidence="2">The sequence shown here is derived from an EMBL/GenBank/DDBJ whole genome shotgun (WGS) entry which is preliminary data.</text>
</comment>
<protein>
    <submittedName>
        <fullName evidence="2">Uncharacterized protein</fullName>
    </submittedName>
</protein>
<keyword evidence="3" id="KW-1185">Reference proteome</keyword>
<gene>
    <name evidence="2" type="ORF">EB796_021306</name>
</gene>
<dbReference type="EMBL" id="VXIV02003178">
    <property type="protein sequence ID" value="KAF6020388.1"/>
    <property type="molecule type" value="Genomic_DNA"/>
</dbReference>
<organism evidence="2 3">
    <name type="scientific">Bugula neritina</name>
    <name type="common">Brown bryozoan</name>
    <name type="synonym">Sertularia neritina</name>
    <dbReference type="NCBI Taxonomy" id="10212"/>
    <lineage>
        <taxon>Eukaryota</taxon>
        <taxon>Metazoa</taxon>
        <taxon>Spiralia</taxon>
        <taxon>Lophotrochozoa</taxon>
        <taxon>Bryozoa</taxon>
        <taxon>Gymnolaemata</taxon>
        <taxon>Cheilostomatida</taxon>
        <taxon>Flustrina</taxon>
        <taxon>Buguloidea</taxon>
        <taxon>Bugulidae</taxon>
        <taxon>Bugula</taxon>
    </lineage>
</organism>
<name>A0A7J7J4N7_BUGNE</name>
<reference evidence="2" key="1">
    <citation type="submission" date="2020-06" db="EMBL/GenBank/DDBJ databases">
        <title>Draft genome of Bugula neritina, a colonial animal packing powerful symbionts and potential medicines.</title>
        <authorList>
            <person name="Rayko M."/>
        </authorList>
    </citation>
    <scope>NUCLEOTIDE SEQUENCE [LARGE SCALE GENOMIC DNA]</scope>
    <source>
        <strain evidence="2">Kwan_BN1</strain>
    </source>
</reference>
<feature type="region of interest" description="Disordered" evidence="1">
    <location>
        <begin position="52"/>
        <end position="73"/>
    </location>
</feature>
<proteinExistence type="predicted"/>
<dbReference type="AlphaFoldDB" id="A0A7J7J4N7"/>
<evidence type="ECO:0000256" key="1">
    <source>
        <dbReference type="SAM" id="MobiDB-lite"/>
    </source>
</evidence>
<dbReference type="Proteomes" id="UP000593567">
    <property type="component" value="Unassembled WGS sequence"/>
</dbReference>
<evidence type="ECO:0000313" key="3">
    <source>
        <dbReference type="Proteomes" id="UP000593567"/>
    </source>
</evidence>
<feature type="compositionally biased region" description="Polar residues" evidence="1">
    <location>
        <begin position="52"/>
        <end position="63"/>
    </location>
</feature>
<evidence type="ECO:0000313" key="2">
    <source>
        <dbReference type="EMBL" id="KAF6020388.1"/>
    </source>
</evidence>
<sequence>MQFKVRVIASSIICLQKVVEQQNFKKFQPSPSFRSNFKGKCNTGQCVHQTIASQRASPQNKGGSTLPPLPYEPTVVHGAVTEQSYLS</sequence>